<organism evidence="7 8">
    <name type="scientific">Recurvomyces mirabilis</name>
    <dbReference type="NCBI Taxonomy" id="574656"/>
    <lineage>
        <taxon>Eukaryota</taxon>
        <taxon>Fungi</taxon>
        <taxon>Dikarya</taxon>
        <taxon>Ascomycota</taxon>
        <taxon>Pezizomycotina</taxon>
        <taxon>Dothideomycetes</taxon>
        <taxon>Dothideomycetidae</taxon>
        <taxon>Mycosphaerellales</taxon>
        <taxon>Teratosphaeriaceae</taxon>
        <taxon>Recurvomyces</taxon>
    </lineage>
</organism>
<feature type="transmembrane region" description="Helical" evidence="6">
    <location>
        <begin position="144"/>
        <end position="164"/>
    </location>
</feature>
<dbReference type="Pfam" id="PF04117">
    <property type="entry name" value="Mpv17_PMP22"/>
    <property type="match status" value="1"/>
</dbReference>
<evidence type="ECO:0000256" key="4">
    <source>
        <dbReference type="ARBA" id="ARBA00022989"/>
    </source>
</evidence>
<proteinExistence type="inferred from homology"/>
<name>A0AAE0WPI3_9PEZI</name>
<dbReference type="Proteomes" id="UP001274830">
    <property type="component" value="Unassembled WGS sequence"/>
</dbReference>
<dbReference type="AlphaFoldDB" id="A0AAE0WPI3"/>
<comment type="subcellular location">
    <subcellularLocation>
        <location evidence="1">Membrane</location>
        <topology evidence="1">Multi-pass membrane protein</topology>
    </subcellularLocation>
</comment>
<evidence type="ECO:0000313" key="8">
    <source>
        <dbReference type="Proteomes" id="UP001274830"/>
    </source>
</evidence>
<evidence type="ECO:0000256" key="3">
    <source>
        <dbReference type="ARBA" id="ARBA00022692"/>
    </source>
</evidence>
<sequence length="252" mass="28343">MKTQAWRQNTPRTTFRTSWWQKSGQCRRYANGRPEGSHNAPATVPSPTLPAGLISLGPLQAYGRMQKRSPYITQICTSATIFYLGDLISQTITAKPYEPLSGLRGLIIGAGLAVPGYTWFMWLARNFNYASWPRSLATKVLLQQMVFMPLVQTYFFSMQTFLSAGGLDEARRKIVDAVPVTWVNSWKVWPLVMGFTFTYVPMQYRSLFNALVGTCWQTYLSWVNQKMKAIEATKGDERASAALGARSVQQAA</sequence>
<comment type="caution">
    <text evidence="7">The sequence shown here is derived from an EMBL/GenBank/DDBJ whole genome shotgun (WGS) entry which is preliminary data.</text>
</comment>
<gene>
    <name evidence="7" type="ORF">LTR78_004609</name>
</gene>
<protein>
    <submittedName>
        <fullName evidence="7">Uncharacterized protein</fullName>
    </submittedName>
</protein>
<keyword evidence="5 6" id="KW-0472">Membrane</keyword>
<dbReference type="PANTHER" id="PTHR11266:SF113">
    <property type="entry name" value="MEMBRANE PROTEIN, MPV17_PMP22 FAMILY, PUTATIVE (AFU_ORTHOLOGUE AFUA_1G13840)-RELATED"/>
    <property type="match status" value="1"/>
</dbReference>
<dbReference type="InterPro" id="IPR007248">
    <property type="entry name" value="Mpv17_PMP22"/>
</dbReference>
<dbReference type="PANTHER" id="PTHR11266">
    <property type="entry name" value="PEROXISOMAL MEMBRANE PROTEIN 2, PXMP2 MPV17"/>
    <property type="match status" value="1"/>
</dbReference>
<evidence type="ECO:0000256" key="5">
    <source>
        <dbReference type="ARBA" id="ARBA00023136"/>
    </source>
</evidence>
<comment type="similarity">
    <text evidence="2 6">Belongs to the peroxisomal membrane protein PXMP2/4 family.</text>
</comment>
<dbReference type="EMBL" id="JAUTXT010000014">
    <property type="protein sequence ID" value="KAK3675526.1"/>
    <property type="molecule type" value="Genomic_DNA"/>
</dbReference>
<evidence type="ECO:0000256" key="6">
    <source>
        <dbReference type="RuleBase" id="RU363053"/>
    </source>
</evidence>
<evidence type="ECO:0000256" key="1">
    <source>
        <dbReference type="ARBA" id="ARBA00004141"/>
    </source>
</evidence>
<dbReference type="GO" id="GO:0005739">
    <property type="term" value="C:mitochondrion"/>
    <property type="evidence" value="ECO:0007669"/>
    <property type="project" value="TreeGrafter"/>
</dbReference>
<evidence type="ECO:0000313" key="7">
    <source>
        <dbReference type="EMBL" id="KAK3675526.1"/>
    </source>
</evidence>
<feature type="transmembrane region" description="Helical" evidence="6">
    <location>
        <begin position="105"/>
        <end position="124"/>
    </location>
</feature>
<accession>A0AAE0WPI3</accession>
<keyword evidence="3 6" id="KW-0812">Transmembrane</keyword>
<dbReference type="GO" id="GO:0016020">
    <property type="term" value="C:membrane"/>
    <property type="evidence" value="ECO:0007669"/>
    <property type="project" value="UniProtKB-SubCell"/>
</dbReference>
<evidence type="ECO:0000256" key="2">
    <source>
        <dbReference type="ARBA" id="ARBA00006824"/>
    </source>
</evidence>
<keyword evidence="4 6" id="KW-1133">Transmembrane helix</keyword>
<reference evidence="7" key="1">
    <citation type="submission" date="2023-07" db="EMBL/GenBank/DDBJ databases">
        <title>Black Yeasts Isolated from many extreme environments.</title>
        <authorList>
            <person name="Coleine C."/>
            <person name="Stajich J.E."/>
            <person name="Selbmann L."/>
        </authorList>
    </citation>
    <scope>NUCLEOTIDE SEQUENCE</scope>
    <source>
        <strain evidence="7">CCFEE 5485</strain>
    </source>
</reference>
<keyword evidence="8" id="KW-1185">Reference proteome</keyword>